<dbReference type="Proteomes" id="UP000219452">
    <property type="component" value="Unassembled WGS sequence"/>
</dbReference>
<evidence type="ECO:0000313" key="2">
    <source>
        <dbReference type="EMBL" id="SOD99686.1"/>
    </source>
</evidence>
<feature type="transmembrane region" description="Helical" evidence="1">
    <location>
        <begin position="51"/>
        <end position="72"/>
    </location>
</feature>
<keyword evidence="1" id="KW-0812">Transmembrane</keyword>
<evidence type="ECO:0000313" key="3">
    <source>
        <dbReference type="Proteomes" id="UP000219452"/>
    </source>
</evidence>
<name>A0A286GWY8_9BACT</name>
<feature type="transmembrane region" description="Helical" evidence="1">
    <location>
        <begin position="121"/>
        <end position="139"/>
    </location>
</feature>
<evidence type="ECO:0008006" key="4">
    <source>
        <dbReference type="Google" id="ProtNLM"/>
    </source>
</evidence>
<organism evidence="2 3">
    <name type="scientific">Spirosoma fluviale</name>
    <dbReference type="NCBI Taxonomy" id="1597977"/>
    <lineage>
        <taxon>Bacteria</taxon>
        <taxon>Pseudomonadati</taxon>
        <taxon>Bacteroidota</taxon>
        <taxon>Cytophagia</taxon>
        <taxon>Cytophagales</taxon>
        <taxon>Cytophagaceae</taxon>
        <taxon>Spirosoma</taxon>
    </lineage>
</organism>
<feature type="transmembrane region" description="Helical" evidence="1">
    <location>
        <begin position="261"/>
        <end position="281"/>
    </location>
</feature>
<feature type="transmembrane region" description="Helical" evidence="1">
    <location>
        <begin position="236"/>
        <end position="255"/>
    </location>
</feature>
<sequence length="393" mass="45680">MKKKTLLIISFLFFFILPLLGSYLKWGGLPPGYGLFPAQKVADDPPFNQTYFNVCSLVALFILTFLLLPKLFGFKKKPDVVEAEKIDSSYPVWFRPAIVVVLVSWLLMWGRFDVLKPADNFTFVPLWWGFIFVLDGIVYKRNNGVSLISAKPNTVKILAVTSAFSWFVFEYQNFFVLENWYYPNNNILSNFGNISWQLVSYTTVLPAIFEWYWLLRTFKSIKNRYSFGPVIKFSTTGQYICLVIGGISLFLMGYFPNELFWMLWVSMLPLLVPAMAISGFWTPFTEISEKGDWSFVVLIAISTLLNGFFWEFWNFGSEWFHDDMPTNPNYWKYSVPYLDKYHLFSEMPILGYFGYLLFGNACWLLWIIVACLVGFDPSVDVNQVSDEKMLQVS</sequence>
<keyword evidence="1" id="KW-1133">Transmembrane helix</keyword>
<proteinExistence type="predicted"/>
<feature type="transmembrane region" description="Helical" evidence="1">
    <location>
        <begin position="155"/>
        <end position="174"/>
    </location>
</feature>
<accession>A0A286GWY8</accession>
<reference evidence="3" key="1">
    <citation type="submission" date="2017-09" db="EMBL/GenBank/DDBJ databases">
        <authorList>
            <person name="Varghese N."/>
            <person name="Submissions S."/>
        </authorList>
    </citation>
    <scope>NUCLEOTIDE SEQUENCE [LARGE SCALE GENOMIC DNA]</scope>
    <source>
        <strain evidence="3">DSM 29961</strain>
    </source>
</reference>
<keyword evidence="1" id="KW-0472">Membrane</keyword>
<feature type="transmembrane region" description="Helical" evidence="1">
    <location>
        <begin position="92"/>
        <end position="109"/>
    </location>
</feature>
<dbReference type="OrthoDB" id="9769532at2"/>
<dbReference type="RefSeq" id="WP_097132074.1">
    <property type="nucleotide sequence ID" value="NZ_OCNH01000010.1"/>
</dbReference>
<evidence type="ECO:0000256" key="1">
    <source>
        <dbReference type="SAM" id="Phobius"/>
    </source>
</evidence>
<feature type="transmembrane region" description="Helical" evidence="1">
    <location>
        <begin position="293"/>
        <end position="313"/>
    </location>
</feature>
<feature type="transmembrane region" description="Helical" evidence="1">
    <location>
        <begin position="194"/>
        <end position="215"/>
    </location>
</feature>
<gene>
    <name evidence="2" type="ORF">SAMN06269250_0111</name>
</gene>
<dbReference type="EMBL" id="OCNH01000010">
    <property type="protein sequence ID" value="SOD99686.1"/>
    <property type="molecule type" value="Genomic_DNA"/>
</dbReference>
<protein>
    <recommendedName>
        <fullName evidence="4">Small-conductance mechanosensitive channel</fullName>
    </recommendedName>
</protein>
<keyword evidence="3" id="KW-1185">Reference proteome</keyword>
<feature type="transmembrane region" description="Helical" evidence="1">
    <location>
        <begin position="352"/>
        <end position="375"/>
    </location>
</feature>
<dbReference type="AlphaFoldDB" id="A0A286GWY8"/>